<proteinExistence type="predicted"/>
<dbReference type="InterPro" id="IPR021440">
    <property type="entry name" value="DUF3089"/>
</dbReference>
<dbReference type="SUPFAM" id="SSF53474">
    <property type="entry name" value="alpha/beta-Hydrolases"/>
    <property type="match status" value="1"/>
</dbReference>
<sequence length="362" mass="39371">MNQFSLKILLLAGLAAIAGCSDSDRREREPGPYATDDMWLCKPGIADDRCLAIDLKTTWVYGNDDSRAVFEHEVAQDPEFDCFYVYPTQDFSEEPGNTEDLTDLGYLDRAIANQAARFNSLCAVYTPKYHQMTIATYGLDNVRDSEFFARALNDVEAAFDQYLLENPGRNFVLMGHSQGSHMLLAMMQNRIDRDPAVRARMISALLVGPTGMLQVPAGEVVGGSLENIPLCEQAAQTGCIVAYDSMAAGNADARPVPDAPRPCVNPTLLGGEPGQLAGTMYNADEGFPFPEGVDTYWVAFPDHYTAACEPDGFLGIGVAQGAEPAVPPSVVELFLGGSLHSADFNYPIVDLLRIVETQGRNH</sequence>
<dbReference type="OrthoDB" id="9794645at2"/>
<dbReference type="RefSeq" id="WP_152661916.1">
    <property type="nucleotide sequence ID" value="NZ_CP036422.1"/>
</dbReference>
<protein>
    <submittedName>
        <fullName evidence="1">DUF3089 domain-containing protein</fullName>
    </submittedName>
</protein>
<name>A0A5P9NJQ3_9GAMM</name>
<gene>
    <name evidence="1" type="ORF">EY643_09150</name>
</gene>
<dbReference type="Pfam" id="PF11288">
    <property type="entry name" value="DUF3089"/>
    <property type="match status" value="1"/>
</dbReference>
<dbReference type="EMBL" id="CP036422">
    <property type="protein sequence ID" value="QFU75809.1"/>
    <property type="molecule type" value="Genomic_DNA"/>
</dbReference>
<dbReference type="Proteomes" id="UP000326287">
    <property type="component" value="Chromosome"/>
</dbReference>
<organism evidence="1 2">
    <name type="scientific">Halioglobus maricola</name>
    <dbReference type="NCBI Taxonomy" id="2601894"/>
    <lineage>
        <taxon>Bacteria</taxon>
        <taxon>Pseudomonadati</taxon>
        <taxon>Pseudomonadota</taxon>
        <taxon>Gammaproteobacteria</taxon>
        <taxon>Cellvibrionales</taxon>
        <taxon>Halieaceae</taxon>
        <taxon>Halioglobus</taxon>
    </lineage>
</organism>
<accession>A0A5P9NJQ3</accession>
<dbReference type="Gene3D" id="3.40.50.1820">
    <property type="entry name" value="alpha/beta hydrolase"/>
    <property type="match status" value="1"/>
</dbReference>
<dbReference type="KEGG" id="halc:EY643_09150"/>
<keyword evidence="2" id="KW-1185">Reference proteome</keyword>
<dbReference type="InterPro" id="IPR029058">
    <property type="entry name" value="AB_hydrolase_fold"/>
</dbReference>
<dbReference type="AlphaFoldDB" id="A0A5P9NJQ3"/>
<evidence type="ECO:0000313" key="2">
    <source>
        <dbReference type="Proteomes" id="UP000326287"/>
    </source>
</evidence>
<dbReference type="PROSITE" id="PS51257">
    <property type="entry name" value="PROKAR_LIPOPROTEIN"/>
    <property type="match status" value="1"/>
</dbReference>
<evidence type="ECO:0000313" key="1">
    <source>
        <dbReference type="EMBL" id="QFU75809.1"/>
    </source>
</evidence>
<reference evidence="1 2" key="1">
    <citation type="submission" date="2019-02" db="EMBL/GenBank/DDBJ databases">
        <authorList>
            <person name="Li S.-H."/>
        </authorList>
    </citation>
    <scope>NUCLEOTIDE SEQUENCE [LARGE SCALE GENOMIC DNA]</scope>
    <source>
        <strain evidence="1 2">IMCC14385</strain>
    </source>
</reference>